<feature type="binding site" evidence="9">
    <location>
        <position position="73"/>
    </location>
    <ligand>
        <name>Zn(2+)</name>
        <dbReference type="ChEBI" id="CHEBI:29105"/>
    </ligand>
</feature>
<dbReference type="Gene3D" id="3.40.50.10490">
    <property type="entry name" value="Glucose-6-phosphate isomerase like protein, domain 1"/>
    <property type="match status" value="1"/>
</dbReference>
<feature type="binding site" evidence="9">
    <location>
        <begin position="60"/>
        <end position="62"/>
    </location>
    <ligand>
        <name>substrate</name>
    </ligand>
</feature>
<feature type="binding site" evidence="9">
    <location>
        <begin position="128"/>
        <end position="130"/>
    </location>
    <ligand>
        <name>substrate</name>
    </ligand>
</feature>
<evidence type="ECO:0000256" key="2">
    <source>
        <dbReference type="ARBA" id="ARBA00004496"/>
    </source>
</evidence>
<dbReference type="AlphaFoldDB" id="A0AAE5C914"/>
<dbReference type="GO" id="GO:0097367">
    <property type="term" value="F:carbohydrate derivative binding"/>
    <property type="evidence" value="ECO:0007669"/>
    <property type="project" value="InterPro"/>
</dbReference>
<feature type="binding site" evidence="9">
    <location>
        <position position="73"/>
    </location>
    <ligand>
        <name>substrate</name>
    </ligand>
</feature>
<dbReference type="Pfam" id="PF13580">
    <property type="entry name" value="SIS_2"/>
    <property type="match status" value="1"/>
</dbReference>
<feature type="binding site" evidence="9">
    <location>
        <position position="133"/>
    </location>
    <ligand>
        <name>substrate</name>
    </ligand>
</feature>
<keyword evidence="7 9" id="KW-0413">Isomerase</keyword>
<sequence length="206" mass="21576">MTDRKAERSSGLADHVAAELRETAALAERVADSLAAPIAELARRVASTLEAGNKLLFCGNGGSAADAQHLAAEYVIRYRRQRRSLPALALTTDTSALTAAGNDLGFERIFARQVQGLAGAGDLLILHSTSGASANLVEAARTARGLGVKTAALLARDGGELKGEVDLAIVVPTESTARAQEMHLAIGHLVAEWVDRVWSDSNPEDG</sequence>
<evidence type="ECO:0000256" key="6">
    <source>
        <dbReference type="ARBA" id="ARBA00022833"/>
    </source>
</evidence>
<dbReference type="SUPFAM" id="SSF53697">
    <property type="entry name" value="SIS domain"/>
    <property type="match status" value="1"/>
</dbReference>
<dbReference type="EC" id="5.3.1.28" evidence="9"/>
<gene>
    <name evidence="9" type="primary">gmhA</name>
    <name evidence="11" type="ORF">GWO12_07865</name>
</gene>
<dbReference type="GO" id="GO:0005975">
    <property type="term" value="P:carbohydrate metabolic process"/>
    <property type="evidence" value="ECO:0007669"/>
    <property type="project" value="UniProtKB-UniRule"/>
</dbReference>
<dbReference type="GO" id="GO:0005737">
    <property type="term" value="C:cytoplasm"/>
    <property type="evidence" value="ECO:0007669"/>
    <property type="project" value="UniProtKB-SubCell"/>
</dbReference>
<evidence type="ECO:0000256" key="4">
    <source>
        <dbReference type="ARBA" id="ARBA00022490"/>
    </source>
</evidence>
<keyword evidence="6 9" id="KW-0862">Zinc</keyword>
<comment type="subcellular location">
    <subcellularLocation>
        <location evidence="2 9">Cytoplasm</location>
    </subcellularLocation>
</comment>
<keyword evidence="5 9" id="KW-0479">Metal-binding</keyword>
<dbReference type="PANTHER" id="PTHR30390:SF6">
    <property type="entry name" value="DNAA INITIATOR-ASSOCIATING PROTEIN DIAA"/>
    <property type="match status" value="1"/>
</dbReference>
<dbReference type="Proteomes" id="UP000702544">
    <property type="component" value="Unassembled WGS sequence"/>
</dbReference>
<name>A0AAE5C914_9BACT</name>
<comment type="pathway">
    <text evidence="9">Carbohydrate biosynthesis; D-glycero-D-manno-heptose 7-phosphate biosynthesis; D-glycero-alpha-D-manno-heptose 7-phosphate and D-glycero-beta-D-manno-heptose 7-phosphate from sedoheptulose 7-phosphate: step 1/1.</text>
</comment>
<feature type="binding site" evidence="9">
    <location>
        <position position="69"/>
    </location>
    <ligand>
        <name>Zn(2+)</name>
        <dbReference type="ChEBI" id="CHEBI:29105"/>
    </ligand>
</feature>
<evidence type="ECO:0000256" key="9">
    <source>
        <dbReference type="HAMAP-Rule" id="MF_00067"/>
    </source>
</evidence>
<comment type="miscellaneous">
    <text evidence="9">The reaction produces a racemic mixture of D-glycero-alpha-D-manno-heptose 7-phosphate and D-glycero-beta-D-manno-heptose 7-phosphate.</text>
</comment>
<comment type="cofactor">
    <cofactor evidence="9">
        <name>Zn(2+)</name>
        <dbReference type="ChEBI" id="CHEBI:29105"/>
    </cofactor>
    <text evidence="9">Binds 1 zinc ion per subunit.</text>
</comment>
<dbReference type="InterPro" id="IPR035461">
    <property type="entry name" value="GmhA/DiaA"/>
</dbReference>
<proteinExistence type="inferred from homology"/>
<comment type="similarity">
    <text evidence="3 9">Belongs to the SIS family. GmhA subfamily.</text>
</comment>
<dbReference type="InterPro" id="IPR004515">
    <property type="entry name" value="Phosphoheptose_Isoase"/>
</dbReference>
<keyword evidence="8 9" id="KW-0119">Carbohydrate metabolism</keyword>
<feature type="domain" description="SIS" evidence="10">
    <location>
        <begin position="45"/>
        <end position="199"/>
    </location>
</feature>
<organism evidence="11 12">
    <name type="scientific">Candidatus Kutchimonas denitrificans</name>
    <dbReference type="NCBI Taxonomy" id="3056748"/>
    <lineage>
        <taxon>Bacteria</taxon>
        <taxon>Pseudomonadati</taxon>
        <taxon>Gemmatimonadota</taxon>
        <taxon>Gemmatimonadia</taxon>
        <taxon>Candidatus Palauibacterales</taxon>
        <taxon>Candidatus Palauibacteraceae</taxon>
        <taxon>Candidatus Kutchimonas</taxon>
    </lineage>
</organism>
<keyword evidence="4 9" id="KW-0963">Cytoplasm</keyword>
<comment type="catalytic activity">
    <reaction evidence="1 9">
        <text>2 D-sedoheptulose 7-phosphate = D-glycero-alpha-D-manno-heptose 7-phosphate + D-glycero-beta-D-manno-heptose 7-phosphate</text>
        <dbReference type="Rhea" id="RHEA:27489"/>
        <dbReference type="ChEBI" id="CHEBI:57483"/>
        <dbReference type="ChEBI" id="CHEBI:60203"/>
        <dbReference type="ChEBI" id="CHEBI:60204"/>
        <dbReference type="EC" id="5.3.1.28"/>
    </reaction>
</comment>
<evidence type="ECO:0000256" key="3">
    <source>
        <dbReference type="ARBA" id="ARBA00009894"/>
    </source>
</evidence>
<reference evidence="11 12" key="1">
    <citation type="submission" date="2020-01" db="EMBL/GenBank/DDBJ databases">
        <title>Genomes assembled from Gulf of Kutch pelagic sediment metagenomes.</title>
        <authorList>
            <person name="Chandrashekar M."/>
            <person name="Mahajan M.S."/>
            <person name="Dave K.J."/>
            <person name="Vatsa P."/>
            <person name="Nathani N.M."/>
        </authorList>
    </citation>
    <scope>NUCLEOTIDE SEQUENCE [LARGE SCALE GENOMIC DNA]</scope>
    <source>
        <strain evidence="11">KS3-K002</strain>
    </source>
</reference>
<feature type="binding site" evidence="9">
    <location>
        <position position="188"/>
    </location>
    <ligand>
        <name>Zn(2+)</name>
        <dbReference type="ChEBI" id="CHEBI:29105"/>
    </ligand>
</feature>
<evidence type="ECO:0000256" key="7">
    <source>
        <dbReference type="ARBA" id="ARBA00023235"/>
    </source>
</evidence>
<comment type="function">
    <text evidence="9">Catalyzes the isomerization of sedoheptulose 7-phosphate in D-glycero-D-manno-heptose 7-phosphate.</text>
</comment>
<feature type="binding site" evidence="9">
    <location>
        <position position="180"/>
    </location>
    <ligand>
        <name>substrate</name>
    </ligand>
</feature>
<dbReference type="GO" id="GO:0008968">
    <property type="term" value="F:D-sedoheptulose 7-phosphate isomerase activity"/>
    <property type="evidence" value="ECO:0007669"/>
    <property type="project" value="UniProtKB-UniRule"/>
</dbReference>
<evidence type="ECO:0000256" key="1">
    <source>
        <dbReference type="ARBA" id="ARBA00000348"/>
    </source>
</evidence>
<feature type="binding site" evidence="9">
    <location>
        <begin position="102"/>
        <end position="103"/>
    </location>
    <ligand>
        <name>substrate</name>
    </ligand>
</feature>
<evidence type="ECO:0000256" key="8">
    <source>
        <dbReference type="ARBA" id="ARBA00023277"/>
    </source>
</evidence>
<evidence type="ECO:0000256" key="5">
    <source>
        <dbReference type="ARBA" id="ARBA00022723"/>
    </source>
</evidence>
<dbReference type="GO" id="GO:1901135">
    <property type="term" value="P:carbohydrate derivative metabolic process"/>
    <property type="evidence" value="ECO:0007669"/>
    <property type="project" value="InterPro"/>
</dbReference>
<dbReference type="InterPro" id="IPR050099">
    <property type="entry name" value="SIS_GmhA/DiaA_subfam"/>
</dbReference>
<feature type="binding site" evidence="9">
    <location>
        <position position="180"/>
    </location>
    <ligand>
        <name>Zn(2+)</name>
        <dbReference type="ChEBI" id="CHEBI:29105"/>
    </ligand>
</feature>
<dbReference type="PROSITE" id="PS51464">
    <property type="entry name" value="SIS"/>
    <property type="match status" value="1"/>
</dbReference>
<accession>A0AAE5C914</accession>
<dbReference type="PANTHER" id="PTHR30390">
    <property type="entry name" value="SEDOHEPTULOSE 7-PHOSPHATE ISOMERASE / DNAA INITIATOR-ASSOCIATING FACTOR FOR REPLICATION INITIATION"/>
    <property type="match status" value="1"/>
</dbReference>
<dbReference type="EMBL" id="JAACAK010000051">
    <property type="protein sequence ID" value="NIR75016.1"/>
    <property type="molecule type" value="Genomic_DNA"/>
</dbReference>
<dbReference type="InterPro" id="IPR046348">
    <property type="entry name" value="SIS_dom_sf"/>
</dbReference>
<comment type="caution">
    <text evidence="11">The sequence shown here is derived from an EMBL/GenBank/DDBJ whole genome shotgun (WGS) entry which is preliminary data.</text>
</comment>
<dbReference type="CDD" id="cd05006">
    <property type="entry name" value="SIS_GmhA"/>
    <property type="match status" value="1"/>
</dbReference>
<evidence type="ECO:0000313" key="11">
    <source>
        <dbReference type="EMBL" id="NIR75016.1"/>
    </source>
</evidence>
<protein>
    <recommendedName>
        <fullName evidence="9">Phosphoheptose isomerase</fullName>
        <ecNumber evidence="9">5.3.1.28</ecNumber>
    </recommendedName>
    <alternativeName>
        <fullName evidence="9">Sedoheptulose 7-phosphate isomerase</fullName>
    </alternativeName>
</protein>
<dbReference type="InterPro" id="IPR001347">
    <property type="entry name" value="SIS_dom"/>
</dbReference>
<dbReference type="HAMAP" id="MF_00067">
    <property type="entry name" value="GmhA"/>
    <property type="match status" value="1"/>
</dbReference>
<dbReference type="GO" id="GO:0008270">
    <property type="term" value="F:zinc ion binding"/>
    <property type="evidence" value="ECO:0007669"/>
    <property type="project" value="UniProtKB-UniRule"/>
</dbReference>
<evidence type="ECO:0000259" key="10">
    <source>
        <dbReference type="PROSITE" id="PS51464"/>
    </source>
</evidence>
<evidence type="ECO:0000313" key="12">
    <source>
        <dbReference type="Proteomes" id="UP000702544"/>
    </source>
</evidence>